<keyword evidence="4" id="KW-0408">Iron</keyword>
<organism evidence="6 7">
    <name type="scientific">Cylindrotheca closterium</name>
    <dbReference type="NCBI Taxonomy" id="2856"/>
    <lineage>
        <taxon>Eukaryota</taxon>
        <taxon>Sar</taxon>
        <taxon>Stramenopiles</taxon>
        <taxon>Ochrophyta</taxon>
        <taxon>Bacillariophyta</taxon>
        <taxon>Bacillariophyceae</taxon>
        <taxon>Bacillariophycidae</taxon>
        <taxon>Bacillariales</taxon>
        <taxon>Bacillariaceae</taxon>
        <taxon>Cylindrotheca</taxon>
    </lineage>
</organism>
<keyword evidence="1" id="KW-0813">Transport</keyword>
<proteinExistence type="predicted"/>
<evidence type="ECO:0000313" key="7">
    <source>
        <dbReference type="Proteomes" id="UP001295423"/>
    </source>
</evidence>
<evidence type="ECO:0000256" key="1">
    <source>
        <dbReference type="ARBA" id="ARBA00022448"/>
    </source>
</evidence>
<keyword evidence="7" id="KW-1185">Reference proteome</keyword>
<keyword evidence="2" id="KW-0349">Heme</keyword>
<comment type="caution">
    <text evidence="6">The sequence shown here is derived from an EMBL/GenBank/DDBJ whole genome shotgun (WGS) entry which is preliminary data.</text>
</comment>
<keyword evidence="5" id="KW-1133">Transmembrane helix</keyword>
<feature type="transmembrane region" description="Helical" evidence="5">
    <location>
        <begin position="135"/>
        <end position="153"/>
    </location>
</feature>
<dbReference type="InterPro" id="IPR001486">
    <property type="entry name" value="Hemoglobin_trunc"/>
</dbReference>
<dbReference type="Proteomes" id="UP001295423">
    <property type="component" value="Unassembled WGS sequence"/>
</dbReference>
<evidence type="ECO:0000256" key="4">
    <source>
        <dbReference type="ARBA" id="ARBA00023004"/>
    </source>
</evidence>
<accession>A0AAD2GBT2</accession>
<keyword evidence="5" id="KW-0812">Transmembrane</keyword>
<keyword evidence="3" id="KW-0479">Metal-binding</keyword>
<sequence length="160" mass="18499">MLEKLGGKEVLSKATDTFYNRQINDERLAKFFHGADLMILKWHQFNLMSIAFTEVPESFDVEHLILVRHKQLFDKGLDETYFDRVMGHFSETLKEMKVDQQVIDDACNVVFPLRSIFLQGANEAKERKKQQTRQGFWTEGLLVLAGVVAIAVHQSRKKAN</sequence>
<name>A0AAD2GBT2_9STRA</name>
<dbReference type="CDD" id="cd00454">
    <property type="entry name" value="TrHb1_N"/>
    <property type="match status" value="1"/>
</dbReference>
<gene>
    <name evidence="6" type="ORF">CYCCA115_LOCUS22173</name>
</gene>
<dbReference type="SUPFAM" id="SSF46458">
    <property type="entry name" value="Globin-like"/>
    <property type="match status" value="1"/>
</dbReference>
<dbReference type="GO" id="GO:0020037">
    <property type="term" value="F:heme binding"/>
    <property type="evidence" value="ECO:0007669"/>
    <property type="project" value="InterPro"/>
</dbReference>
<dbReference type="InterPro" id="IPR012292">
    <property type="entry name" value="Globin/Proto"/>
</dbReference>
<dbReference type="GO" id="GO:0046872">
    <property type="term" value="F:metal ion binding"/>
    <property type="evidence" value="ECO:0007669"/>
    <property type="project" value="UniProtKB-KW"/>
</dbReference>
<dbReference type="InterPro" id="IPR009050">
    <property type="entry name" value="Globin-like_sf"/>
</dbReference>
<reference evidence="6" key="1">
    <citation type="submission" date="2023-08" db="EMBL/GenBank/DDBJ databases">
        <authorList>
            <person name="Audoor S."/>
            <person name="Bilcke G."/>
        </authorList>
    </citation>
    <scope>NUCLEOTIDE SEQUENCE</scope>
</reference>
<protein>
    <submittedName>
        <fullName evidence="6">Uncharacterized protein</fullName>
    </submittedName>
</protein>
<dbReference type="AlphaFoldDB" id="A0AAD2GBT2"/>
<dbReference type="Gene3D" id="1.10.490.10">
    <property type="entry name" value="Globins"/>
    <property type="match status" value="1"/>
</dbReference>
<dbReference type="Pfam" id="PF01152">
    <property type="entry name" value="Bac_globin"/>
    <property type="match status" value="1"/>
</dbReference>
<evidence type="ECO:0000256" key="5">
    <source>
        <dbReference type="SAM" id="Phobius"/>
    </source>
</evidence>
<keyword evidence="5" id="KW-0472">Membrane</keyword>
<evidence type="ECO:0000256" key="2">
    <source>
        <dbReference type="ARBA" id="ARBA00022617"/>
    </source>
</evidence>
<dbReference type="GO" id="GO:0019825">
    <property type="term" value="F:oxygen binding"/>
    <property type="evidence" value="ECO:0007669"/>
    <property type="project" value="InterPro"/>
</dbReference>
<evidence type="ECO:0000256" key="3">
    <source>
        <dbReference type="ARBA" id="ARBA00022723"/>
    </source>
</evidence>
<dbReference type="EMBL" id="CAKOGP040002302">
    <property type="protein sequence ID" value="CAJ1966588.1"/>
    <property type="molecule type" value="Genomic_DNA"/>
</dbReference>
<evidence type="ECO:0000313" key="6">
    <source>
        <dbReference type="EMBL" id="CAJ1966588.1"/>
    </source>
</evidence>